<gene>
    <name evidence="1" type="ordered locus">Metme_3194</name>
</gene>
<evidence type="ECO:0000313" key="1">
    <source>
        <dbReference type="EMBL" id="AEG01569.1"/>
    </source>
</evidence>
<dbReference type="Proteomes" id="UP000008888">
    <property type="component" value="Chromosome"/>
</dbReference>
<name>G0A4H8_METMM</name>
<reference evidence="2" key="3">
    <citation type="submission" date="2011-05" db="EMBL/GenBank/DDBJ databases">
        <title>Complete sequence of Methylomonas methanica MC09.</title>
        <authorList>
            <consortium name="US DOE Joint Genome Institute"/>
            <person name="Lucas S."/>
            <person name="Han J."/>
            <person name="Lapidus A."/>
            <person name="Cheng J.-F."/>
            <person name="Goodwin L."/>
            <person name="Pitluck S."/>
            <person name="Peters L."/>
            <person name="Mikhailova N."/>
            <person name="Teshima H."/>
            <person name="Han C."/>
            <person name="Tapia R."/>
            <person name="Land M."/>
            <person name="Hauser L."/>
            <person name="Kyrpides N."/>
            <person name="Ivanova N."/>
            <person name="Pagani I."/>
            <person name="Stein L."/>
            <person name="Woyke T."/>
        </authorList>
    </citation>
    <scope>NUCLEOTIDE SEQUENCE [LARGE SCALE GENOMIC DNA]</scope>
    <source>
        <strain evidence="2">MC09</strain>
    </source>
</reference>
<dbReference type="KEGG" id="mmt:Metme_3194"/>
<organism evidence="1 2">
    <name type="scientific">Methylomonas methanica (strain DSM 25384 / MC09)</name>
    <dbReference type="NCBI Taxonomy" id="857087"/>
    <lineage>
        <taxon>Bacteria</taxon>
        <taxon>Pseudomonadati</taxon>
        <taxon>Pseudomonadota</taxon>
        <taxon>Gammaproteobacteria</taxon>
        <taxon>Methylococcales</taxon>
        <taxon>Methylococcaceae</taxon>
        <taxon>Methylomonas</taxon>
    </lineage>
</organism>
<evidence type="ECO:0000313" key="2">
    <source>
        <dbReference type="Proteomes" id="UP000008888"/>
    </source>
</evidence>
<dbReference type="HOGENOM" id="CLU_1775268_0_0_6"/>
<sequence>MIFCYTNVQVTKEESMTAAYDIQHLISACETGSVVFVTKAAQDDANAHFKLRTNSDVYAFIANGGLENLNHINTKEWENNPNPETEIMVDAYDFYSGKKQGYIAFFFNPKTQKWIIKSFKQNLKQRPKNNAIEEQLKLAFQTGETK</sequence>
<proteinExistence type="predicted"/>
<reference key="2">
    <citation type="submission" date="2011-05" db="EMBL/GenBank/DDBJ databases">
        <title>Complete genome sequence of the aerobic marine methanotroph Methylomonas methanica MC09.</title>
        <authorList>
            <person name="Boden R."/>
            <person name="Cunliffe M."/>
            <person name="Scanlan J."/>
            <person name="Moussard H."/>
            <person name="Kits K.D."/>
            <person name="Klotz M."/>
            <person name="Jetten M."/>
            <person name="Vuilleumier S."/>
            <person name="Han J."/>
            <person name="Peters L."/>
            <person name="Mikhailova N."/>
            <person name="Teshima H."/>
            <person name="Tapia R."/>
            <person name="Kyrpides N."/>
            <person name="Ivanova N."/>
            <person name="Pagani I."/>
            <person name="Cheng J.-F."/>
            <person name="Goodwin L."/>
            <person name="Han C."/>
            <person name="Hauser L."/>
            <person name="Land M."/>
            <person name="Lapidus A."/>
            <person name="Lucas S."/>
            <person name="Pitluck S."/>
            <person name="Woyke T."/>
            <person name="Stein L.Y."/>
            <person name="Murrell C."/>
        </authorList>
    </citation>
    <scope>NUCLEOTIDE SEQUENCE</scope>
    <source>
        <strain>MC09</strain>
    </source>
</reference>
<dbReference type="EMBL" id="CP002738">
    <property type="protein sequence ID" value="AEG01569.1"/>
    <property type="molecule type" value="Genomic_DNA"/>
</dbReference>
<protein>
    <submittedName>
        <fullName evidence="1">Uncharacterized protein</fullName>
    </submittedName>
</protein>
<keyword evidence="2" id="KW-1185">Reference proteome</keyword>
<reference evidence="1 2" key="1">
    <citation type="journal article" date="2011" name="J. Bacteriol.">
        <title>Complete Genome Sequence of the Aerobic Marine Methanotroph Methylomonas methanica MC09.</title>
        <authorList>
            <person name="Boden R."/>
            <person name="Cunliffe M."/>
            <person name="Scanlan J."/>
            <person name="Moussard H."/>
            <person name="Kits K.D."/>
            <person name="Klotz M.G."/>
            <person name="Jetten M.S."/>
            <person name="Vuilleumier S."/>
            <person name="Han J."/>
            <person name="Peters L."/>
            <person name="Mikhailova N."/>
            <person name="Teshima H."/>
            <person name="Tapia R."/>
            <person name="Kyrpides N."/>
            <person name="Ivanova N."/>
            <person name="Pagani I."/>
            <person name="Cheng J.F."/>
            <person name="Goodwin L."/>
            <person name="Han C."/>
            <person name="Hauser L."/>
            <person name="Land M.L."/>
            <person name="Lapidus A."/>
            <person name="Lucas S."/>
            <person name="Pitluck S."/>
            <person name="Woyke T."/>
            <person name="Stein L."/>
            <person name="Murrell J.C."/>
        </authorList>
    </citation>
    <scope>NUCLEOTIDE SEQUENCE [LARGE SCALE GENOMIC DNA]</scope>
    <source>
        <strain evidence="1 2">MC09</strain>
    </source>
</reference>
<dbReference type="STRING" id="857087.Metme_3194"/>
<accession>G0A4H8</accession>
<dbReference type="AlphaFoldDB" id="G0A4H8"/>
<dbReference type="eggNOG" id="ENOG5031E21">
    <property type="taxonomic scope" value="Bacteria"/>
</dbReference>